<organism evidence="3 4">
    <name type="scientific">Serendipita indica (strain DSM 11827)</name>
    <name type="common">Root endophyte fungus</name>
    <name type="synonym">Piriformospora indica</name>
    <dbReference type="NCBI Taxonomy" id="1109443"/>
    <lineage>
        <taxon>Eukaryota</taxon>
        <taxon>Fungi</taxon>
        <taxon>Dikarya</taxon>
        <taxon>Basidiomycota</taxon>
        <taxon>Agaricomycotina</taxon>
        <taxon>Agaricomycetes</taxon>
        <taxon>Sebacinales</taxon>
        <taxon>Serendipitaceae</taxon>
        <taxon>Serendipita</taxon>
    </lineage>
</organism>
<gene>
    <name evidence="3" type="ORF">PIIN_04390</name>
</gene>
<feature type="region of interest" description="Disordered" evidence="1">
    <location>
        <begin position="118"/>
        <end position="147"/>
    </location>
</feature>
<dbReference type="AlphaFoldDB" id="G4TGK3"/>
<feature type="region of interest" description="Disordered" evidence="1">
    <location>
        <begin position="177"/>
        <end position="310"/>
    </location>
</feature>
<feature type="compositionally biased region" description="Low complexity" evidence="1">
    <location>
        <begin position="1"/>
        <end position="20"/>
    </location>
</feature>
<dbReference type="PANTHER" id="PTHR16461:SF5">
    <property type="entry name" value="TOLL-INTERACTING PROTEIN"/>
    <property type="match status" value="1"/>
</dbReference>
<dbReference type="InParanoid" id="G4TGK3"/>
<reference evidence="3 4" key="1">
    <citation type="journal article" date="2011" name="PLoS Pathog.">
        <title>Endophytic Life Strategies Decoded by Genome and Transcriptome Analyses of the Mutualistic Root Symbiont Piriformospora indica.</title>
        <authorList>
            <person name="Zuccaro A."/>
            <person name="Lahrmann U."/>
            <person name="Guldener U."/>
            <person name="Langen G."/>
            <person name="Pfiffi S."/>
            <person name="Biedenkopf D."/>
            <person name="Wong P."/>
            <person name="Samans B."/>
            <person name="Grimm C."/>
            <person name="Basiewicz M."/>
            <person name="Murat C."/>
            <person name="Martin F."/>
            <person name="Kogel K.H."/>
        </authorList>
    </citation>
    <scope>NUCLEOTIDE SEQUENCE [LARGE SCALE GENOMIC DNA]</scope>
    <source>
        <strain evidence="3 4">DSM 11827</strain>
    </source>
</reference>
<dbReference type="GO" id="GO:0005737">
    <property type="term" value="C:cytoplasm"/>
    <property type="evidence" value="ECO:0007669"/>
    <property type="project" value="TreeGrafter"/>
</dbReference>
<dbReference type="GO" id="GO:0031624">
    <property type="term" value="F:ubiquitin conjugating enzyme binding"/>
    <property type="evidence" value="ECO:0007669"/>
    <property type="project" value="TreeGrafter"/>
</dbReference>
<evidence type="ECO:0000313" key="4">
    <source>
        <dbReference type="Proteomes" id="UP000007148"/>
    </source>
</evidence>
<feature type="compositionally biased region" description="Low complexity" evidence="1">
    <location>
        <begin position="118"/>
        <end position="128"/>
    </location>
</feature>
<dbReference type="CDD" id="cd14375">
    <property type="entry name" value="CUE2_Cue2p_like"/>
    <property type="match status" value="1"/>
</dbReference>
<dbReference type="GO" id="GO:0043130">
    <property type="term" value="F:ubiquitin binding"/>
    <property type="evidence" value="ECO:0007669"/>
    <property type="project" value="InterPro"/>
</dbReference>
<feature type="compositionally biased region" description="Low complexity" evidence="1">
    <location>
        <begin position="248"/>
        <end position="260"/>
    </location>
</feature>
<feature type="compositionally biased region" description="Low complexity" evidence="1">
    <location>
        <begin position="190"/>
        <end position="202"/>
    </location>
</feature>
<feature type="compositionally biased region" description="Polar residues" evidence="1">
    <location>
        <begin position="264"/>
        <end position="279"/>
    </location>
</feature>
<feature type="region of interest" description="Disordered" evidence="1">
    <location>
        <begin position="1"/>
        <end position="42"/>
    </location>
</feature>
<dbReference type="STRING" id="1109443.G4TGK3"/>
<name>G4TGK3_SERID</name>
<dbReference type="InterPro" id="IPR041810">
    <property type="entry name" value="CUE2_CUE2"/>
</dbReference>
<evidence type="ECO:0000313" key="3">
    <source>
        <dbReference type="EMBL" id="CCA70452.1"/>
    </source>
</evidence>
<keyword evidence="4" id="KW-1185">Reference proteome</keyword>
<evidence type="ECO:0000256" key="1">
    <source>
        <dbReference type="SAM" id="MobiDB-lite"/>
    </source>
</evidence>
<protein>
    <recommendedName>
        <fullName evidence="2">CUE domain-containing protein</fullName>
    </recommendedName>
</protein>
<proteinExistence type="predicted"/>
<evidence type="ECO:0000259" key="2">
    <source>
        <dbReference type="PROSITE" id="PS51140"/>
    </source>
</evidence>
<dbReference type="EMBL" id="CAFZ01000083">
    <property type="protein sequence ID" value="CCA70452.1"/>
    <property type="molecule type" value="Genomic_DNA"/>
</dbReference>
<dbReference type="InterPro" id="IPR009060">
    <property type="entry name" value="UBA-like_sf"/>
</dbReference>
<dbReference type="eggNOG" id="ENOG502S9QN">
    <property type="taxonomic scope" value="Eukaryota"/>
</dbReference>
<dbReference type="GO" id="GO:0006511">
    <property type="term" value="P:ubiquitin-dependent protein catabolic process"/>
    <property type="evidence" value="ECO:0007669"/>
    <property type="project" value="TreeGrafter"/>
</dbReference>
<accession>G4TGK3</accession>
<feature type="compositionally biased region" description="Polar residues" evidence="1">
    <location>
        <begin position="130"/>
        <end position="147"/>
    </location>
</feature>
<dbReference type="OrthoDB" id="9942608at2759"/>
<dbReference type="InterPro" id="IPR003892">
    <property type="entry name" value="CUE"/>
</dbReference>
<dbReference type="Pfam" id="PF02845">
    <property type="entry name" value="CUE"/>
    <property type="match status" value="1"/>
</dbReference>
<sequence length="310" mass="33384">MAETSATTPATNTAPANAASHDTTAPAAPPLERSEDERHLQSIFPDLDETTIHDCYVLCERNVERTVEFLLGTDQNDAPSNTNAVPAGMSQSEIDEQLARQFEQEELAAAAAAWNPRPVAAPAPNARPFNQDSHVQGSQATPESNEPNFQEQFNKFAETGKKTITSIFNKVREKIKEFEAPPPGGPSNPQMQQHQQQHYQYYAPEPVSPRPNVQTQGNSPTPYQSAYAPPAVPPPGATESHQAPIPGPSASSSVAAPVAADNPVTLTNSPSTATPNIDLSKTAFLPRKPAPLPENKPEDLTESPFEDRGR</sequence>
<dbReference type="Gene3D" id="1.10.8.10">
    <property type="entry name" value="DNA helicase RuvA subunit, C-terminal domain"/>
    <property type="match status" value="1"/>
</dbReference>
<dbReference type="PANTHER" id="PTHR16461">
    <property type="entry name" value="TOLL-INTERACTING PROTEIN"/>
    <property type="match status" value="1"/>
</dbReference>
<comment type="caution">
    <text evidence="3">The sequence shown here is derived from an EMBL/GenBank/DDBJ whole genome shotgun (WGS) entry which is preliminary data.</text>
</comment>
<dbReference type="HOGENOM" id="CLU_039542_0_0_1"/>
<feature type="compositionally biased region" description="Basic and acidic residues" evidence="1">
    <location>
        <begin position="295"/>
        <end position="310"/>
    </location>
</feature>
<feature type="domain" description="CUE" evidence="2">
    <location>
        <begin position="32"/>
        <end position="74"/>
    </location>
</feature>
<feature type="compositionally biased region" description="Polar residues" evidence="1">
    <location>
        <begin position="211"/>
        <end position="224"/>
    </location>
</feature>
<dbReference type="PROSITE" id="PS51140">
    <property type="entry name" value="CUE"/>
    <property type="match status" value="1"/>
</dbReference>
<dbReference type="SUPFAM" id="SSF46934">
    <property type="entry name" value="UBA-like"/>
    <property type="match status" value="1"/>
</dbReference>
<dbReference type="Proteomes" id="UP000007148">
    <property type="component" value="Unassembled WGS sequence"/>
</dbReference>